<reference evidence="2" key="2">
    <citation type="submission" date="2023-05" db="EMBL/GenBank/DDBJ databases">
        <authorList>
            <consortium name="Lawrence Berkeley National Laboratory"/>
            <person name="Steindorff A."/>
            <person name="Hensen N."/>
            <person name="Bonometti L."/>
            <person name="Westerberg I."/>
            <person name="Brannstrom I.O."/>
            <person name="Guillou S."/>
            <person name="Cros-Aarteil S."/>
            <person name="Calhoun S."/>
            <person name="Haridas S."/>
            <person name="Kuo A."/>
            <person name="Mondo S."/>
            <person name="Pangilinan J."/>
            <person name="Riley R."/>
            <person name="Labutti K."/>
            <person name="Andreopoulos B."/>
            <person name="Lipzen A."/>
            <person name="Chen C."/>
            <person name="Yanf M."/>
            <person name="Daum C."/>
            <person name="Ng V."/>
            <person name="Clum A."/>
            <person name="Ohm R."/>
            <person name="Martin F."/>
            <person name="Silar P."/>
            <person name="Natvig D."/>
            <person name="Lalanne C."/>
            <person name="Gautier V."/>
            <person name="Ament-Velasquez S.L."/>
            <person name="Kruys A."/>
            <person name="Hutchinson M.I."/>
            <person name="Powell A.J."/>
            <person name="Barry K."/>
            <person name="Miller A.N."/>
            <person name="Grigoriev I.V."/>
            <person name="Debuchy R."/>
            <person name="Gladieux P."/>
            <person name="Thoren M.H."/>
            <person name="Johannesson H."/>
        </authorList>
    </citation>
    <scope>NUCLEOTIDE SEQUENCE</scope>
    <source>
        <strain evidence="2">CBS 141.50</strain>
    </source>
</reference>
<evidence type="ECO:0000313" key="2">
    <source>
        <dbReference type="EMBL" id="KAK4148232.1"/>
    </source>
</evidence>
<protein>
    <submittedName>
        <fullName evidence="2">Uncharacterized protein</fullName>
    </submittedName>
</protein>
<dbReference type="AlphaFoldDB" id="A0AAN6VB94"/>
<dbReference type="EMBL" id="MU853554">
    <property type="protein sequence ID" value="KAK4148232.1"/>
    <property type="molecule type" value="Genomic_DNA"/>
</dbReference>
<feature type="compositionally biased region" description="Polar residues" evidence="1">
    <location>
        <begin position="1"/>
        <end position="23"/>
    </location>
</feature>
<comment type="caution">
    <text evidence="2">The sequence shown here is derived from an EMBL/GenBank/DDBJ whole genome shotgun (WGS) entry which is preliminary data.</text>
</comment>
<organism evidence="2 3">
    <name type="scientific">Dichotomopilus funicola</name>
    <dbReference type="NCBI Taxonomy" id="1934379"/>
    <lineage>
        <taxon>Eukaryota</taxon>
        <taxon>Fungi</taxon>
        <taxon>Dikarya</taxon>
        <taxon>Ascomycota</taxon>
        <taxon>Pezizomycotina</taxon>
        <taxon>Sordariomycetes</taxon>
        <taxon>Sordariomycetidae</taxon>
        <taxon>Sordariales</taxon>
        <taxon>Chaetomiaceae</taxon>
        <taxon>Dichotomopilus</taxon>
    </lineage>
</organism>
<evidence type="ECO:0000256" key="1">
    <source>
        <dbReference type="SAM" id="MobiDB-lite"/>
    </source>
</evidence>
<reference evidence="2" key="1">
    <citation type="journal article" date="2023" name="Mol. Phylogenet. Evol.">
        <title>Genome-scale phylogeny and comparative genomics of the fungal order Sordariales.</title>
        <authorList>
            <person name="Hensen N."/>
            <person name="Bonometti L."/>
            <person name="Westerberg I."/>
            <person name="Brannstrom I.O."/>
            <person name="Guillou S."/>
            <person name="Cros-Aarteil S."/>
            <person name="Calhoun S."/>
            <person name="Haridas S."/>
            <person name="Kuo A."/>
            <person name="Mondo S."/>
            <person name="Pangilinan J."/>
            <person name="Riley R."/>
            <person name="LaButti K."/>
            <person name="Andreopoulos B."/>
            <person name="Lipzen A."/>
            <person name="Chen C."/>
            <person name="Yan M."/>
            <person name="Daum C."/>
            <person name="Ng V."/>
            <person name="Clum A."/>
            <person name="Steindorff A."/>
            <person name="Ohm R.A."/>
            <person name="Martin F."/>
            <person name="Silar P."/>
            <person name="Natvig D.O."/>
            <person name="Lalanne C."/>
            <person name="Gautier V."/>
            <person name="Ament-Velasquez S.L."/>
            <person name="Kruys A."/>
            <person name="Hutchinson M.I."/>
            <person name="Powell A.J."/>
            <person name="Barry K."/>
            <person name="Miller A.N."/>
            <person name="Grigoriev I.V."/>
            <person name="Debuchy R."/>
            <person name="Gladieux P."/>
            <person name="Hiltunen Thoren M."/>
            <person name="Johannesson H."/>
        </authorList>
    </citation>
    <scope>NUCLEOTIDE SEQUENCE</scope>
    <source>
        <strain evidence="2">CBS 141.50</strain>
    </source>
</reference>
<feature type="compositionally biased region" description="Polar residues" evidence="1">
    <location>
        <begin position="43"/>
        <end position="56"/>
    </location>
</feature>
<name>A0AAN6VB94_9PEZI</name>
<gene>
    <name evidence="2" type="ORF">C8A04DRAFT_24032</name>
</gene>
<feature type="region of interest" description="Disordered" evidence="1">
    <location>
        <begin position="1"/>
        <end position="86"/>
    </location>
</feature>
<feature type="compositionally biased region" description="Basic and acidic residues" evidence="1">
    <location>
        <begin position="28"/>
        <end position="40"/>
    </location>
</feature>
<sequence>MTQLTIPTLEAQGSGSTPQTAATAVQELDIKGSPAEEAKTTHQHGSIGTPMSTQTELGARPVSDHRTLSTPRTPGTAEASFSRVSRDERSASELIDDWFTALHNSTQDSVAPEFSGAVRRRSAGMASNVSKAPKQSPAAARRARNSVCVLPKATPIRFSAENPDDWVPLEEWDSAASTRTQSLAPVDEDLGEHGEGLDVVATGLKNVHISQVAIQANVEEGNCHERQTGHLEQRLKGP</sequence>
<evidence type="ECO:0000313" key="3">
    <source>
        <dbReference type="Proteomes" id="UP001302676"/>
    </source>
</evidence>
<accession>A0AAN6VB94</accession>
<dbReference type="Proteomes" id="UP001302676">
    <property type="component" value="Unassembled WGS sequence"/>
</dbReference>
<dbReference type="RefSeq" id="XP_062641603.1">
    <property type="nucleotide sequence ID" value="XM_062778940.1"/>
</dbReference>
<proteinExistence type="predicted"/>
<keyword evidence="3" id="KW-1185">Reference proteome</keyword>
<dbReference type="GeneID" id="87815553"/>